<reference evidence="1" key="1">
    <citation type="submission" date="2024-01" db="EMBL/GenBank/DDBJ databases">
        <authorList>
            <person name="Webb A."/>
        </authorList>
    </citation>
    <scope>NUCLEOTIDE SEQUENCE</scope>
    <source>
        <strain evidence="1">Pm1</strain>
    </source>
</reference>
<accession>A0AAV1UV27</accession>
<organism evidence="1 2">
    <name type="scientific">Peronospora matthiolae</name>
    <dbReference type="NCBI Taxonomy" id="2874970"/>
    <lineage>
        <taxon>Eukaryota</taxon>
        <taxon>Sar</taxon>
        <taxon>Stramenopiles</taxon>
        <taxon>Oomycota</taxon>
        <taxon>Peronosporomycetes</taxon>
        <taxon>Peronosporales</taxon>
        <taxon>Peronosporaceae</taxon>
        <taxon>Peronospora</taxon>
    </lineage>
</organism>
<dbReference type="AlphaFoldDB" id="A0AAV1UV27"/>
<proteinExistence type="predicted"/>
<dbReference type="EMBL" id="CAKLBY020000227">
    <property type="protein sequence ID" value="CAK7937537.1"/>
    <property type="molecule type" value="Genomic_DNA"/>
</dbReference>
<gene>
    <name evidence="1" type="ORF">PM001_LOCUS22687</name>
</gene>
<evidence type="ECO:0000313" key="2">
    <source>
        <dbReference type="Proteomes" id="UP001162060"/>
    </source>
</evidence>
<protein>
    <recommendedName>
        <fullName evidence="3">LAGLIDADG endonuclease</fullName>
    </recommendedName>
</protein>
<evidence type="ECO:0008006" key="3">
    <source>
        <dbReference type="Google" id="ProtNLM"/>
    </source>
</evidence>
<comment type="caution">
    <text evidence="1">The sequence shown here is derived from an EMBL/GenBank/DDBJ whole genome shotgun (WGS) entry which is preliminary data.</text>
</comment>
<evidence type="ECO:0000313" key="1">
    <source>
        <dbReference type="EMBL" id="CAK7937537.1"/>
    </source>
</evidence>
<name>A0AAV1UV27_9STRA</name>
<sequence>MRVALDGDGGCVLYQEEAISDLLLEHGFMDAKSTFTQIGADCYQMQSIDSVQLKATSTNGAPINREFQSLVGSLLWVARCTIFDIAFAVHKTKRQTREPWLHDWKPAKRVDHYLEGTKTMKINMKPRNVGCASIKIFHLTTPTLPQIKATGSR</sequence>
<dbReference type="Proteomes" id="UP001162060">
    <property type="component" value="Unassembled WGS sequence"/>
</dbReference>